<comment type="caution">
    <text evidence="1">The sequence shown here is derived from an EMBL/GenBank/DDBJ whole genome shotgun (WGS) entry which is preliminary data.</text>
</comment>
<dbReference type="EMBL" id="MHLP01000014">
    <property type="protein sequence ID" value="OGZ12983.1"/>
    <property type="molecule type" value="Genomic_DNA"/>
</dbReference>
<dbReference type="AlphaFoldDB" id="A0A1G2DHJ4"/>
<protein>
    <submittedName>
        <fullName evidence="1">Uncharacterized protein</fullName>
    </submittedName>
</protein>
<evidence type="ECO:0000313" key="1">
    <source>
        <dbReference type="EMBL" id="OGZ12983.1"/>
    </source>
</evidence>
<dbReference type="STRING" id="1798665.A2942_03315"/>
<organism evidence="1 2">
    <name type="scientific">Candidatus Lloydbacteria bacterium RIFCSPLOWO2_01_FULL_50_20</name>
    <dbReference type="NCBI Taxonomy" id="1798665"/>
    <lineage>
        <taxon>Bacteria</taxon>
        <taxon>Candidatus Lloydiibacteriota</taxon>
    </lineage>
</organism>
<name>A0A1G2DHJ4_9BACT</name>
<sequence>MRPESLGLSSAREEKDAQYLEGEELNISDGMDPIFVPEKITKENFHSLFGDKLPEQISPDMFNDGGELKLEQE</sequence>
<proteinExistence type="predicted"/>
<dbReference type="Proteomes" id="UP000178534">
    <property type="component" value="Unassembled WGS sequence"/>
</dbReference>
<accession>A0A1G2DHJ4</accession>
<gene>
    <name evidence="1" type="ORF">A2942_03315</name>
</gene>
<reference evidence="1 2" key="1">
    <citation type="journal article" date="2016" name="Nat. Commun.">
        <title>Thousands of microbial genomes shed light on interconnected biogeochemical processes in an aquifer system.</title>
        <authorList>
            <person name="Anantharaman K."/>
            <person name="Brown C.T."/>
            <person name="Hug L.A."/>
            <person name="Sharon I."/>
            <person name="Castelle C.J."/>
            <person name="Probst A.J."/>
            <person name="Thomas B.C."/>
            <person name="Singh A."/>
            <person name="Wilkins M.J."/>
            <person name="Karaoz U."/>
            <person name="Brodie E.L."/>
            <person name="Williams K.H."/>
            <person name="Hubbard S.S."/>
            <person name="Banfield J.F."/>
        </authorList>
    </citation>
    <scope>NUCLEOTIDE SEQUENCE [LARGE SCALE GENOMIC DNA]</scope>
</reference>
<evidence type="ECO:0000313" key="2">
    <source>
        <dbReference type="Proteomes" id="UP000178534"/>
    </source>
</evidence>